<comment type="caution">
    <text evidence="2">The sequence shown here is derived from an EMBL/GenBank/DDBJ whole genome shotgun (WGS) entry which is preliminary data.</text>
</comment>
<dbReference type="Proteomes" id="UP001500503">
    <property type="component" value="Unassembled WGS sequence"/>
</dbReference>
<proteinExistence type="predicted"/>
<feature type="transmembrane region" description="Helical" evidence="1">
    <location>
        <begin position="76"/>
        <end position="98"/>
    </location>
</feature>
<feature type="transmembrane region" description="Helical" evidence="1">
    <location>
        <begin position="133"/>
        <end position="154"/>
    </location>
</feature>
<keyword evidence="1" id="KW-0812">Transmembrane</keyword>
<keyword evidence="3" id="KW-1185">Reference proteome</keyword>
<feature type="transmembrane region" description="Helical" evidence="1">
    <location>
        <begin position="103"/>
        <end position="121"/>
    </location>
</feature>
<protein>
    <submittedName>
        <fullName evidence="2">Uncharacterized protein</fullName>
    </submittedName>
</protein>
<gene>
    <name evidence="2" type="ORF">GCM10023191_042710</name>
</gene>
<feature type="transmembrane region" description="Helical" evidence="1">
    <location>
        <begin position="43"/>
        <end position="64"/>
    </location>
</feature>
<evidence type="ECO:0000313" key="2">
    <source>
        <dbReference type="EMBL" id="GAA4498083.1"/>
    </source>
</evidence>
<dbReference type="EMBL" id="BAABHF010000023">
    <property type="protein sequence ID" value="GAA4498083.1"/>
    <property type="molecule type" value="Genomic_DNA"/>
</dbReference>
<dbReference type="RefSeq" id="WP_345466355.1">
    <property type="nucleotide sequence ID" value="NZ_BAABHF010000023.1"/>
</dbReference>
<keyword evidence="1" id="KW-1133">Transmembrane helix</keyword>
<evidence type="ECO:0000256" key="1">
    <source>
        <dbReference type="SAM" id="Phobius"/>
    </source>
</evidence>
<sequence length="203" mass="22595">MEWSRDDLRRMEPSERAALMRALAELAEEDPLDDPGHRKGRRLFIALTIGSCVWLVPWIVYLALTLPGNYTADQWSATWTGFDIALLAALAGTALAILGKRQVAIVGMLVTSTLLVCDAWFDVMLSWGSDEFPLSVVTALVGELPLAALFFYAARQLIRLTVHLAWIRSGLTGVEPRLTRIRLFTLIEPRQGRPSGRTPDPRP</sequence>
<evidence type="ECO:0000313" key="3">
    <source>
        <dbReference type="Proteomes" id="UP001500503"/>
    </source>
</evidence>
<accession>A0ABP8Q5V4</accession>
<keyword evidence="1" id="KW-0472">Membrane</keyword>
<organism evidence="2 3">
    <name type="scientific">Actinoallomurus oryzae</name>
    <dbReference type="NCBI Taxonomy" id="502180"/>
    <lineage>
        <taxon>Bacteria</taxon>
        <taxon>Bacillati</taxon>
        <taxon>Actinomycetota</taxon>
        <taxon>Actinomycetes</taxon>
        <taxon>Streptosporangiales</taxon>
        <taxon>Thermomonosporaceae</taxon>
        <taxon>Actinoallomurus</taxon>
    </lineage>
</organism>
<reference evidence="3" key="1">
    <citation type="journal article" date="2019" name="Int. J. Syst. Evol. Microbiol.">
        <title>The Global Catalogue of Microorganisms (GCM) 10K type strain sequencing project: providing services to taxonomists for standard genome sequencing and annotation.</title>
        <authorList>
            <consortium name="The Broad Institute Genomics Platform"/>
            <consortium name="The Broad Institute Genome Sequencing Center for Infectious Disease"/>
            <person name="Wu L."/>
            <person name="Ma J."/>
        </authorList>
    </citation>
    <scope>NUCLEOTIDE SEQUENCE [LARGE SCALE GENOMIC DNA]</scope>
    <source>
        <strain evidence="3">JCM 17933</strain>
    </source>
</reference>
<name>A0ABP8Q5V4_9ACTN</name>